<comment type="caution">
    <text evidence="9">The sequence shown here is derived from an EMBL/GenBank/DDBJ whole genome shotgun (WGS) entry which is preliminary data.</text>
</comment>
<keyword evidence="5 8" id="KW-1133">Transmembrane helix</keyword>
<evidence type="ECO:0000256" key="6">
    <source>
        <dbReference type="ARBA" id="ARBA00023136"/>
    </source>
</evidence>
<dbReference type="PANTHER" id="PTHR23137">
    <property type="entry name" value="VESICLE TRANSPORT PROTEIN-RELATED"/>
    <property type="match status" value="1"/>
</dbReference>
<evidence type="ECO:0000256" key="2">
    <source>
        <dbReference type="ARBA" id="ARBA00022448"/>
    </source>
</evidence>
<feature type="transmembrane region" description="Helical" evidence="8">
    <location>
        <begin position="52"/>
        <end position="73"/>
    </location>
</feature>
<keyword evidence="6 8" id="KW-0472">Membrane</keyword>
<feature type="transmembrane region" description="Helical" evidence="8">
    <location>
        <begin position="137"/>
        <end position="154"/>
    </location>
</feature>
<keyword evidence="4 8" id="KW-0653">Protein transport</keyword>
<accession>A0AA38YIV2</accession>
<evidence type="ECO:0000256" key="5">
    <source>
        <dbReference type="ARBA" id="ARBA00022989"/>
    </source>
</evidence>
<sequence length="171" mass="19317">MEKMNHAFERVKILVGMEVDDDQNVAAPPDDGPFSFMDDFNRDCTLSTKQRFYGFAICLAAGLTCTLLSMLVFFNPIKFGITFTFGNLLALGSTAFLIGPKRQVTMMLDPVRIYATAIYLASIIIALFCALYVRNKLLTLLAIMLEFGALIWIYEDFKVLLAVNYFPFCWS</sequence>
<comment type="similarity">
    <text evidence="7 8">Belongs to the SFT2 family.</text>
</comment>
<dbReference type="GO" id="GO:0016192">
    <property type="term" value="P:vesicle-mediated transport"/>
    <property type="evidence" value="ECO:0007669"/>
    <property type="project" value="InterPro"/>
</dbReference>
<keyword evidence="2 8" id="KW-0813">Transport</keyword>
<evidence type="ECO:0000256" key="1">
    <source>
        <dbReference type="ARBA" id="ARBA00004141"/>
    </source>
</evidence>
<comment type="function">
    <text evidence="8">May be involved in fusion of retrograde transport vesicles derived from an endocytic compartment with the Golgi complex.</text>
</comment>
<dbReference type="GO" id="GO:0012505">
    <property type="term" value="C:endomembrane system"/>
    <property type="evidence" value="ECO:0007669"/>
    <property type="project" value="UniProtKB-ARBA"/>
</dbReference>
<dbReference type="PANTHER" id="PTHR23137:SF6">
    <property type="entry name" value="VESICLE TRANSPORT PROTEIN"/>
    <property type="match status" value="1"/>
</dbReference>
<comment type="subcellular location">
    <subcellularLocation>
        <location evidence="1 8">Membrane</location>
        <topology evidence="1 8">Multi-pass membrane protein</topology>
    </subcellularLocation>
</comment>
<feature type="transmembrane region" description="Helical" evidence="8">
    <location>
        <begin position="79"/>
        <end position="99"/>
    </location>
</feature>
<dbReference type="EMBL" id="JARBHA010000020">
    <property type="protein sequence ID" value="KAJ9671226.1"/>
    <property type="molecule type" value="Genomic_DNA"/>
</dbReference>
<reference evidence="9 10" key="1">
    <citation type="journal article" date="2023" name="BMC Biotechnol.">
        <title>Vitis rotundifolia cv Carlos genome sequencing.</title>
        <authorList>
            <person name="Huff M."/>
            <person name="Hulse-Kemp A."/>
            <person name="Scheffler B."/>
            <person name="Youngblood R."/>
            <person name="Simpson S."/>
            <person name="Babiker E."/>
            <person name="Staton M."/>
        </authorList>
    </citation>
    <scope>NUCLEOTIDE SEQUENCE [LARGE SCALE GENOMIC DNA]</scope>
    <source>
        <tissue evidence="9">Leaf</tissue>
    </source>
</reference>
<evidence type="ECO:0000256" key="7">
    <source>
        <dbReference type="ARBA" id="ARBA00025800"/>
    </source>
</evidence>
<name>A0AA38YIV2_VITRO</name>
<protein>
    <recommendedName>
        <fullName evidence="8">Vesicle transport protein</fullName>
    </recommendedName>
</protein>
<dbReference type="GO" id="GO:0015031">
    <property type="term" value="P:protein transport"/>
    <property type="evidence" value="ECO:0007669"/>
    <property type="project" value="UniProtKB-KW"/>
</dbReference>
<dbReference type="InterPro" id="IPR007305">
    <property type="entry name" value="Vesicle_transpt_Got1/SFT2"/>
</dbReference>
<feature type="transmembrane region" description="Helical" evidence="8">
    <location>
        <begin position="111"/>
        <end position="131"/>
    </location>
</feature>
<dbReference type="AlphaFoldDB" id="A0AA38YIV2"/>
<proteinExistence type="inferred from homology"/>
<evidence type="ECO:0000256" key="3">
    <source>
        <dbReference type="ARBA" id="ARBA00022692"/>
    </source>
</evidence>
<keyword evidence="3 8" id="KW-0812">Transmembrane</keyword>
<dbReference type="GO" id="GO:0016020">
    <property type="term" value="C:membrane"/>
    <property type="evidence" value="ECO:0007669"/>
    <property type="project" value="UniProtKB-SubCell"/>
</dbReference>
<keyword evidence="10" id="KW-1185">Reference proteome</keyword>
<evidence type="ECO:0000256" key="8">
    <source>
        <dbReference type="RuleBase" id="RU363111"/>
    </source>
</evidence>
<evidence type="ECO:0000313" key="10">
    <source>
        <dbReference type="Proteomes" id="UP001168098"/>
    </source>
</evidence>
<dbReference type="Pfam" id="PF04178">
    <property type="entry name" value="Got1"/>
    <property type="match status" value="1"/>
</dbReference>
<dbReference type="Proteomes" id="UP001168098">
    <property type="component" value="Unassembled WGS sequence"/>
</dbReference>
<evidence type="ECO:0000313" key="9">
    <source>
        <dbReference type="EMBL" id="KAJ9671226.1"/>
    </source>
</evidence>
<dbReference type="InterPro" id="IPR011691">
    <property type="entry name" value="Vesicle_transpt_SFT2"/>
</dbReference>
<organism evidence="9 10">
    <name type="scientific">Vitis rotundifolia</name>
    <name type="common">Muscadine grape</name>
    <dbReference type="NCBI Taxonomy" id="103349"/>
    <lineage>
        <taxon>Eukaryota</taxon>
        <taxon>Viridiplantae</taxon>
        <taxon>Streptophyta</taxon>
        <taxon>Embryophyta</taxon>
        <taxon>Tracheophyta</taxon>
        <taxon>Spermatophyta</taxon>
        <taxon>Magnoliopsida</taxon>
        <taxon>eudicotyledons</taxon>
        <taxon>Gunneridae</taxon>
        <taxon>Pentapetalae</taxon>
        <taxon>rosids</taxon>
        <taxon>Vitales</taxon>
        <taxon>Vitaceae</taxon>
        <taxon>Viteae</taxon>
        <taxon>Vitis</taxon>
    </lineage>
</organism>
<evidence type="ECO:0000256" key="4">
    <source>
        <dbReference type="ARBA" id="ARBA00022927"/>
    </source>
</evidence>
<dbReference type="GO" id="GO:0005737">
    <property type="term" value="C:cytoplasm"/>
    <property type="evidence" value="ECO:0007669"/>
    <property type="project" value="UniProtKB-ARBA"/>
</dbReference>
<gene>
    <name evidence="9" type="ORF">PVL29_027287</name>
</gene>